<keyword evidence="7" id="KW-0413">Isomerase</keyword>
<keyword evidence="6 8" id="KW-0472">Membrane</keyword>
<comment type="pathway">
    <text evidence="2">Carotenoid biosynthesis.</text>
</comment>
<evidence type="ECO:0000256" key="4">
    <source>
        <dbReference type="ARBA" id="ARBA00022746"/>
    </source>
</evidence>
<dbReference type="Proteomes" id="UP000680132">
    <property type="component" value="Unassembled WGS sequence"/>
</dbReference>
<evidence type="ECO:0000313" key="10">
    <source>
        <dbReference type="EMBL" id="MBO3664711.1"/>
    </source>
</evidence>
<dbReference type="GO" id="GO:0016872">
    <property type="term" value="F:intramolecular lyase activity"/>
    <property type="evidence" value="ECO:0007669"/>
    <property type="project" value="InterPro"/>
</dbReference>
<comment type="subcellular location">
    <subcellularLocation>
        <location evidence="1">Membrane</location>
        <topology evidence="1">Multi-pass membrane protein</topology>
    </subcellularLocation>
</comment>
<dbReference type="GO" id="GO:0045436">
    <property type="term" value="F:lycopene beta cyclase activity"/>
    <property type="evidence" value="ECO:0007669"/>
    <property type="project" value="UniProtKB-ARBA"/>
</dbReference>
<evidence type="ECO:0000256" key="5">
    <source>
        <dbReference type="ARBA" id="ARBA00022989"/>
    </source>
</evidence>
<evidence type="ECO:0000313" key="11">
    <source>
        <dbReference type="Proteomes" id="UP000680132"/>
    </source>
</evidence>
<keyword evidence="11" id="KW-1185">Reference proteome</keyword>
<keyword evidence="3 8" id="KW-0812">Transmembrane</keyword>
<evidence type="ECO:0000259" key="9">
    <source>
        <dbReference type="Pfam" id="PF18916"/>
    </source>
</evidence>
<evidence type="ECO:0000256" key="3">
    <source>
        <dbReference type="ARBA" id="ARBA00022692"/>
    </source>
</evidence>
<dbReference type="RefSeq" id="WP_208504630.1">
    <property type="nucleotide sequence ID" value="NZ_JAGFOA010000006.1"/>
</dbReference>
<gene>
    <name evidence="10" type="ORF">J5V96_14525</name>
</gene>
<dbReference type="NCBIfam" id="TIGR03462">
    <property type="entry name" value="CarR_dom_SF"/>
    <property type="match status" value="1"/>
</dbReference>
<name>A0A939TS08_9MICO</name>
<reference evidence="10" key="1">
    <citation type="submission" date="2021-03" db="EMBL/GenBank/DDBJ databases">
        <title>Microbacterium sp. nov., a novel actinobacterium isolated from cow dung.</title>
        <authorList>
            <person name="Zhang L."/>
        </authorList>
    </citation>
    <scope>NUCLEOTIDE SEQUENCE</scope>
    <source>
        <strain evidence="10">NEAU-LLB</strain>
    </source>
</reference>
<feature type="transmembrane region" description="Helical" evidence="8">
    <location>
        <begin position="39"/>
        <end position="62"/>
    </location>
</feature>
<organism evidence="10 11">
    <name type="scientific">Microbacterium stercoris</name>
    <dbReference type="NCBI Taxonomy" id="2820289"/>
    <lineage>
        <taxon>Bacteria</taxon>
        <taxon>Bacillati</taxon>
        <taxon>Actinomycetota</taxon>
        <taxon>Actinomycetes</taxon>
        <taxon>Micrococcales</taxon>
        <taxon>Microbacteriaceae</taxon>
        <taxon>Microbacterium</taxon>
    </lineage>
</organism>
<dbReference type="InterPro" id="IPR017825">
    <property type="entry name" value="Lycopene_cyclase_dom"/>
</dbReference>
<feature type="transmembrane region" description="Helical" evidence="8">
    <location>
        <begin position="82"/>
        <end position="98"/>
    </location>
</feature>
<dbReference type="EMBL" id="JAGFOA010000006">
    <property type="protein sequence ID" value="MBO3664711.1"/>
    <property type="molecule type" value="Genomic_DNA"/>
</dbReference>
<accession>A0A939TS08</accession>
<keyword evidence="5 8" id="KW-1133">Transmembrane helix</keyword>
<dbReference type="AlphaFoldDB" id="A0A939TS08"/>
<protein>
    <submittedName>
        <fullName evidence="10">Lycopene cyclase domain-containing protein</fullName>
    </submittedName>
</protein>
<dbReference type="GO" id="GO:0016020">
    <property type="term" value="C:membrane"/>
    <property type="evidence" value="ECO:0007669"/>
    <property type="project" value="UniProtKB-SubCell"/>
</dbReference>
<comment type="caution">
    <text evidence="10">The sequence shown here is derived from an EMBL/GenBank/DDBJ whole genome shotgun (WGS) entry which is preliminary data.</text>
</comment>
<evidence type="ECO:0000256" key="2">
    <source>
        <dbReference type="ARBA" id="ARBA00004829"/>
    </source>
</evidence>
<proteinExistence type="predicted"/>
<keyword evidence="4" id="KW-0125">Carotenoid biosynthesis</keyword>
<feature type="domain" description="Lycopene cyclase" evidence="9">
    <location>
        <begin position="3"/>
        <end position="95"/>
    </location>
</feature>
<evidence type="ECO:0000256" key="1">
    <source>
        <dbReference type="ARBA" id="ARBA00004141"/>
    </source>
</evidence>
<evidence type="ECO:0000256" key="8">
    <source>
        <dbReference type="SAM" id="Phobius"/>
    </source>
</evidence>
<evidence type="ECO:0000256" key="7">
    <source>
        <dbReference type="ARBA" id="ARBA00023235"/>
    </source>
</evidence>
<sequence length="107" mass="11446">MTYLLLCAIFLGTALAAAGLLRRAARRRGGAPLSLRATALAAIVLMLLTAVFDNVMIAAGLFAYDDAHISGIRIGAAPIEDFTYPLAAVILLPAIWSWRESRAKEMT</sequence>
<dbReference type="GO" id="GO:0016117">
    <property type="term" value="P:carotenoid biosynthetic process"/>
    <property type="evidence" value="ECO:0007669"/>
    <property type="project" value="UniProtKB-KW"/>
</dbReference>
<dbReference type="Pfam" id="PF18916">
    <property type="entry name" value="Lycopene_cyc"/>
    <property type="match status" value="1"/>
</dbReference>
<evidence type="ECO:0000256" key="6">
    <source>
        <dbReference type="ARBA" id="ARBA00023136"/>
    </source>
</evidence>